<dbReference type="Proteomes" id="UP000326354">
    <property type="component" value="Chromosome"/>
</dbReference>
<accession>A0A5S9IJF6</accession>
<dbReference type="GO" id="GO:0046872">
    <property type="term" value="F:metal ion binding"/>
    <property type="evidence" value="ECO:0007669"/>
    <property type="project" value="UniProtKB-KW"/>
</dbReference>
<reference evidence="5 6" key="1">
    <citation type="submission" date="2019-08" db="EMBL/GenBank/DDBJ databases">
        <title>Complete genome sequence of Candidatus Uab amorphum.</title>
        <authorList>
            <person name="Shiratori T."/>
            <person name="Suzuki S."/>
            <person name="Kakizawa Y."/>
            <person name="Ishida K."/>
        </authorList>
    </citation>
    <scope>NUCLEOTIDE SEQUENCE [LARGE SCALE GENOMIC DNA]</scope>
    <source>
        <strain evidence="5 6">SRT547</strain>
    </source>
</reference>
<dbReference type="AlphaFoldDB" id="A0A5S9IJF6"/>
<dbReference type="PANTHER" id="PTHR46124">
    <property type="entry name" value="D-AMINOACYL-TRNA DEACYLASE"/>
    <property type="match status" value="1"/>
</dbReference>
<dbReference type="KEGG" id="uam:UABAM_01342"/>
<dbReference type="NCBIfam" id="TIGR00010">
    <property type="entry name" value="YchF/TatD family DNA exonuclease"/>
    <property type="match status" value="1"/>
</dbReference>
<gene>
    <name evidence="5" type="ORF">UABAM_01342</name>
</gene>
<proteinExistence type="inferred from homology"/>
<dbReference type="SUPFAM" id="SSF51556">
    <property type="entry name" value="Metallo-dependent hydrolases"/>
    <property type="match status" value="1"/>
</dbReference>
<feature type="binding site" evidence="4">
    <location>
        <position position="93"/>
    </location>
    <ligand>
        <name>a divalent metal cation</name>
        <dbReference type="ChEBI" id="CHEBI:60240"/>
        <label>1</label>
    </ligand>
</feature>
<keyword evidence="6" id="KW-1185">Reference proteome</keyword>
<keyword evidence="2 4" id="KW-0479">Metal-binding</keyword>
<dbReference type="FunFam" id="3.20.20.140:FF:000005">
    <property type="entry name" value="TatD family hydrolase"/>
    <property type="match status" value="1"/>
</dbReference>
<dbReference type="CDD" id="cd01310">
    <property type="entry name" value="TatD_DNAse"/>
    <property type="match status" value="1"/>
</dbReference>
<evidence type="ECO:0000313" key="6">
    <source>
        <dbReference type="Proteomes" id="UP000326354"/>
    </source>
</evidence>
<dbReference type="EMBL" id="AP019860">
    <property type="protein sequence ID" value="BBM82999.1"/>
    <property type="molecule type" value="Genomic_DNA"/>
</dbReference>
<dbReference type="RefSeq" id="WP_151967224.1">
    <property type="nucleotide sequence ID" value="NZ_AP019860.1"/>
</dbReference>
<dbReference type="InterPro" id="IPR015991">
    <property type="entry name" value="TatD/YcfH-like"/>
</dbReference>
<dbReference type="GO" id="GO:0004536">
    <property type="term" value="F:DNA nuclease activity"/>
    <property type="evidence" value="ECO:0007669"/>
    <property type="project" value="InterPro"/>
</dbReference>
<sequence length="256" mass="29292">MKYIDCHAHVFAENALGYEEQVAGWHQHNVDRILNVFCLETDLDIARQVMQDPARQQNLSFIAGVTPHGADKFCAEHEKFLYDHKDQLVAIGETGLDFHYNLSGKEQQRNSFIRHMEIACELQKSVVLHLRDADEEAKEILQNYVGKVPGVMLHCYTSGEQLAKWAIEQGFYISASGIVTFKKSQPLRDIFKQVPLEQLLVETDSPYLAPPPYRGKTNQSAYIVKIYEYLAEMYGVSTEQLCEQVWSNSKKLFSLS</sequence>
<dbReference type="Pfam" id="PF01026">
    <property type="entry name" value="TatD_DNase"/>
    <property type="match status" value="1"/>
</dbReference>
<keyword evidence="3 5" id="KW-0378">Hydrolase</keyword>
<dbReference type="OrthoDB" id="9810005at2"/>
<comment type="similarity">
    <text evidence="1">Belongs to the metallo-dependent hydrolases superfamily. TatD-type hydrolase family.</text>
</comment>
<dbReference type="PIRSF" id="PIRSF005902">
    <property type="entry name" value="DNase_TatD"/>
    <property type="match status" value="1"/>
</dbReference>
<evidence type="ECO:0000256" key="4">
    <source>
        <dbReference type="PIRSR" id="PIRSR005902-1"/>
    </source>
</evidence>
<evidence type="ECO:0000256" key="2">
    <source>
        <dbReference type="ARBA" id="ARBA00022723"/>
    </source>
</evidence>
<feature type="binding site" evidence="4">
    <location>
        <position position="9"/>
    </location>
    <ligand>
        <name>a divalent metal cation</name>
        <dbReference type="ChEBI" id="CHEBI:60240"/>
        <label>1</label>
    </ligand>
</feature>
<dbReference type="GO" id="GO:0005829">
    <property type="term" value="C:cytosol"/>
    <property type="evidence" value="ECO:0007669"/>
    <property type="project" value="TreeGrafter"/>
</dbReference>
<evidence type="ECO:0000256" key="1">
    <source>
        <dbReference type="ARBA" id="ARBA00009275"/>
    </source>
</evidence>
<dbReference type="Gene3D" id="3.20.20.140">
    <property type="entry name" value="Metal-dependent hydrolases"/>
    <property type="match status" value="1"/>
</dbReference>
<dbReference type="InterPro" id="IPR032466">
    <property type="entry name" value="Metal_Hydrolase"/>
</dbReference>
<dbReference type="GO" id="GO:0016788">
    <property type="term" value="F:hydrolase activity, acting on ester bonds"/>
    <property type="evidence" value="ECO:0007669"/>
    <property type="project" value="InterPro"/>
</dbReference>
<evidence type="ECO:0000256" key="3">
    <source>
        <dbReference type="ARBA" id="ARBA00022801"/>
    </source>
</evidence>
<feature type="binding site" evidence="4">
    <location>
        <position position="129"/>
    </location>
    <ligand>
        <name>a divalent metal cation</name>
        <dbReference type="ChEBI" id="CHEBI:60240"/>
        <label>2</label>
    </ligand>
</feature>
<feature type="binding site" evidence="4">
    <location>
        <position position="204"/>
    </location>
    <ligand>
        <name>a divalent metal cation</name>
        <dbReference type="ChEBI" id="CHEBI:60240"/>
        <label>1</label>
    </ligand>
</feature>
<feature type="binding site" evidence="4">
    <location>
        <position position="7"/>
    </location>
    <ligand>
        <name>a divalent metal cation</name>
        <dbReference type="ChEBI" id="CHEBI:60240"/>
        <label>1</label>
    </ligand>
</feature>
<protein>
    <submittedName>
        <fullName evidence="5">Metal-dependent hydrolase</fullName>
    </submittedName>
</protein>
<dbReference type="PANTHER" id="PTHR46124:SF2">
    <property type="entry name" value="D-AMINOACYL-TRNA DEACYLASE"/>
    <property type="match status" value="1"/>
</dbReference>
<organism evidence="5 6">
    <name type="scientific">Uabimicrobium amorphum</name>
    <dbReference type="NCBI Taxonomy" id="2596890"/>
    <lineage>
        <taxon>Bacteria</taxon>
        <taxon>Pseudomonadati</taxon>
        <taxon>Planctomycetota</taxon>
        <taxon>Candidatus Uabimicrobiia</taxon>
        <taxon>Candidatus Uabimicrobiales</taxon>
        <taxon>Candidatus Uabimicrobiaceae</taxon>
        <taxon>Candidatus Uabimicrobium</taxon>
    </lineage>
</organism>
<evidence type="ECO:0000313" key="5">
    <source>
        <dbReference type="EMBL" id="BBM82999.1"/>
    </source>
</evidence>
<name>A0A5S9IJF6_UABAM</name>
<dbReference type="InterPro" id="IPR001130">
    <property type="entry name" value="TatD-like"/>
</dbReference>
<feature type="binding site" evidence="4">
    <location>
        <position position="154"/>
    </location>
    <ligand>
        <name>a divalent metal cation</name>
        <dbReference type="ChEBI" id="CHEBI:60240"/>
        <label>2</label>
    </ligand>
</feature>